<keyword evidence="2" id="KW-0472">Membrane</keyword>
<gene>
    <name evidence="4" type="ORF">N869_06055</name>
</gene>
<dbReference type="RefSeq" id="WP_035062157.1">
    <property type="nucleotide sequence ID" value="NZ_AXCZ01000171.1"/>
</dbReference>
<keyword evidence="2" id="KW-0812">Transmembrane</keyword>
<dbReference type="OrthoDB" id="8215557at2"/>
<organism evidence="4 5">
    <name type="scientific">Cellulomonas bogoriensis 69B4 = DSM 16987</name>
    <dbReference type="NCBI Taxonomy" id="1386082"/>
    <lineage>
        <taxon>Bacteria</taxon>
        <taxon>Bacillati</taxon>
        <taxon>Actinomycetota</taxon>
        <taxon>Actinomycetes</taxon>
        <taxon>Micrococcales</taxon>
        <taxon>Cellulomonadaceae</taxon>
        <taxon>Cellulomonas</taxon>
    </lineage>
</organism>
<proteinExistence type="predicted"/>
<dbReference type="SUPFAM" id="SSF52266">
    <property type="entry name" value="SGNH hydrolase"/>
    <property type="match status" value="1"/>
</dbReference>
<evidence type="ECO:0000256" key="2">
    <source>
        <dbReference type="SAM" id="Phobius"/>
    </source>
</evidence>
<dbReference type="InterPro" id="IPR013830">
    <property type="entry name" value="SGNH_hydro"/>
</dbReference>
<evidence type="ECO:0000259" key="3">
    <source>
        <dbReference type="Pfam" id="PF13472"/>
    </source>
</evidence>
<evidence type="ECO:0000313" key="5">
    <source>
        <dbReference type="Proteomes" id="UP000054314"/>
    </source>
</evidence>
<reference evidence="4 5" key="1">
    <citation type="submission" date="2013-08" db="EMBL/GenBank/DDBJ databases">
        <title>Genome sequencing of Cellulomonas bogoriensis 69B4.</title>
        <authorList>
            <person name="Chen F."/>
            <person name="Li Y."/>
            <person name="Wang G."/>
        </authorList>
    </citation>
    <scope>NUCLEOTIDE SEQUENCE [LARGE SCALE GENOMIC DNA]</scope>
    <source>
        <strain evidence="4 5">69B4</strain>
    </source>
</reference>
<keyword evidence="2" id="KW-1133">Transmembrane helix</keyword>
<protein>
    <recommendedName>
        <fullName evidence="3">SGNH hydrolase-type esterase domain-containing protein</fullName>
    </recommendedName>
</protein>
<accession>A0A0A0BQ73</accession>
<comment type="caution">
    <text evidence="4">The sequence shown here is derived from an EMBL/GenBank/DDBJ whole genome shotgun (WGS) entry which is preliminary data.</text>
</comment>
<dbReference type="EMBL" id="AXCZ01000171">
    <property type="protein sequence ID" value="KGM09782.1"/>
    <property type="molecule type" value="Genomic_DNA"/>
</dbReference>
<evidence type="ECO:0000256" key="1">
    <source>
        <dbReference type="SAM" id="MobiDB-lite"/>
    </source>
</evidence>
<dbReference type="Pfam" id="PF13472">
    <property type="entry name" value="Lipase_GDSL_2"/>
    <property type="match status" value="1"/>
</dbReference>
<dbReference type="PANTHER" id="PTHR30383">
    <property type="entry name" value="THIOESTERASE 1/PROTEASE 1/LYSOPHOSPHOLIPASE L1"/>
    <property type="match status" value="1"/>
</dbReference>
<keyword evidence="5" id="KW-1185">Reference proteome</keyword>
<feature type="domain" description="SGNH hydrolase-type esterase" evidence="3">
    <location>
        <begin position="72"/>
        <end position="243"/>
    </location>
</feature>
<evidence type="ECO:0000313" key="4">
    <source>
        <dbReference type="EMBL" id="KGM09782.1"/>
    </source>
</evidence>
<feature type="region of interest" description="Disordered" evidence="1">
    <location>
        <begin position="39"/>
        <end position="65"/>
    </location>
</feature>
<dbReference type="AlphaFoldDB" id="A0A0A0BQ73"/>
<name>A0A0A0BQ73_9CELL</name>
<sequence>MAPQRSRSTRRIRPVHGVTIVVVALAGLAIWLIASPRIADAPPDPPPGADAPTDTRTDPIPEAQDTTPRIAFLGDSLTVGVGAPQERGFAWQTAELLDWPLAVVDGVSGSGYVAPGLGSPMPDRAGNVIDAEPDVVVVAGGNNDIFQGVGAEQVEPAADQLFTDLREGLPDATLVVVGPFPTSLAGLETTDPVLDAVRRVSADADAHFVDPRDLLAGPLAELETWDPYISPDGLHPNEGGYQLIAEALAGALPELTTNELTTR</sequence>
<dbReference type="Proteomes" id="UP000054314">
    <property type="component" value="Unassembled WGS sequence"/>
</dbReference>
<dbReference type="Gene3D" id="3.40.50.1110">
    <property type="entry name" value="SGNH hydrolase"/>
    <property type="match status" value="1"/>
</dbReference>
<dbReference type="CDD" id="cd00229">
    <property type="entry name" value="SGNH_hydrolase"/>
    <property type="match status" value="1"/>
</dbReference>
<dbReference type="InterPro" id="IPR036514">
    <property type="entry name" value="SGNH_hydro_sf"/>
</dbReference>
<feature type="transmembrane region" description="Helical" evidence="2">
    <location>
        <begin position="12"/>
        <end position="34"/>
    </location>
</feature>
<dbReference type="InterPro" id="IPR051532">
    <property type="entry name" value="Ester_Hydrolysis_Enzymes"/>
</dbReference>